<sequence length="40" mass="5062">MHIYDNPIYEHRSRYCINVWHCCWKSFKKIYYVTYQDEAG</sequence>
<name>A0A8S5TMP6_9CAUD</name>
<dbReference type="EMBL" id="BK032856">
    <property type="protein sequence ID" value="DAF64282.1"/>
    <property type="molecule type" value="Genomic_DNA"/>
</dbReference>
<reference evidence="1" key="1">
    <citation type="journal article" date="2021" name="Proc. Natl. Acad. Sci. U.S.A.">
        <title>A Catalog of Tens of Thousands of Viruses from Human Metagenomes Reveals Hidden Associations with Chronic Diseases.</title>
        <authorList>
            <person name="Tisza M.J."/>
            <person name="Buck C.B."/>
        </authorList>
    </citation>
    <scope>NUCLEOTIDE SEQUENCE</scope>
    <source>
        <strain evidence="1">Ct2m58</strain>
    </source>
</reference>
<protein>
    <submittedName>
        <fullName evidence="1">Portal protein</fullName>
    </submittedName>
</protein>
<accession>A0A8S5TMP6</accession>
<organism evidence="1">
    <name type="scientific">Podoviridae sp. ct2m58</name>
    <dbReference type="NCBI Taxonomy" id="2827721"/>
    <lineage>
        <taxon>Viruses</taxon>
        <taxon>Duplodnaviria</taxon>
        <taxon>Heunggongvirae</taxon>
        <taxon>Uroviricota</taxon>
        <taxon>Caudoviricetes</taxon>
    </lineage>
</organism>
<evidence type="ECO:0000313" key="1">
    <source>
        <dbReference type="EMBL" id="DAF64282.1"/>
    </source>
</evidence>
<proteinExistence type="predicted"/>